<dbReference type="Proteomes" id="UP000566813">
    <property type="component" value="Unassembled WGS sequence"/>
</dbReference>
<dbReference type="Pfam" id="PF13490">
    <property type="entry name" value="zf-HC2"/>
    <property type="match status" value="1"/>
</dbReference>
<organism evidence="2 3">
    <name type="scientific">Novosphingobium flavum</name>
    <dbReference type="NCBI Taxonomy" id="1778672"/>
    <lineage>
        <taxon>Bacteria</taxon>
        <taxon>Pseudomonadati</taxon>
        <taxon>Pseudomonadota</taxon>
        <taxon>Alphaproteobacteria</taxon>
        <taxon>Sphingomonadales</taxon>
        <taxon>Sphingomonadaceae</taxon>
        <taxon>Novosphingobium</taxon>
    </lineage>
</organism>
<reference evidence="2 3" key="1">
    <citation type="submission" date="2020-08" db="EMBL/GenBank/DDBJ databases">
        <title>The genome sequence of type strain Novosphingobium flavum NBRC 111647.</title>
        <authorList>
            <person name="Liu Y."/>
        </authorList>
    </citation>
    <scope>NUCLEOTIDE SEQUENCE [LARGE SCALE GENOMIC DNA]</scope>
    <source>
        <strain evidence="2 3">NBRC 111647</strain>
    </source>
</reference>
<sequence>MTITPEQLAAYADGELDEAEARVVEAALGQNVELQAELAAHRALKARLAAHFAPVAEEAVPDHLAALLRAAPPVEVPAVARVEAEVIDFAAARAARKAAQAAQARPARARWPRWAGPALAASLVLAVLGIGLRPSGNEAGGALGAALDRQLAAGQSGSEPVRILISFRDKAGTLCRGYAEGAGSGIACHVGGGWKVIRQFGGAAAEQGQYRQAGSASEQVFAAAQDLAEGEALDEQGERTARAAGWSR</sequence>
<evidence type="ECO:0000259" key="1">
    <source>
        <dbReference type="Pfam" id="PF13490"/>
    </source>
</evidence>
<comment type="caution">
    <text evidence="2">The sequence shown here is derived from an EMBL/GenBank/DDBJ whole genome shotgun (WGS) entry which is preliminary data.</text>
</comment>
<proteinExistence type="predicted"/>
<dbReference type="InterPro" id="IPR027383">
    <property type="entry name" value="Znf_put"/>
</dbReference>
<feature type="domain" description="Putative zinc-finger" evidence="1">
    <location>
        <begin position="6"/>
        <end position="28"/>
    </location>
</feature>
<dbReference type="AlphaFoldDB" id="A0A7X1KM12"/>
<evidence type="ECO:0000313" key="3">
    <source>
        <dbReference type="Proteomes" id="UP000566813"/>
    </source>
</evidence>
<protein>
    <recommendedName>
        <fullName evidence="1">Putative zinc-finger domain-containing protein</fullName>
    </recommendedName>
</protein>
<keyword evidence="3" id="KW-1185">Reference proteome</keyword>
<name>A0A7X1KM12_9SPHN</name>
<accession>A0A7X1KM12</accession>
<evidence type="ECO:0000313" key="2">
    <source>
        <dbReference type="EMBL" id="MBC2666149.1"/>
    </source>
</evidence>
<gene>
    <name evidence="2" type="ORF">H7F51_11530</name>
</gene>
<dbReference type="RefSeq" id="WP_185664448.1">
    <property type="nucleotide sequence ID" value="NZ_JACLAW010000008.1"/>
</dbReference>
<dbReference type="EMBL" id="JACLAW010000008">
    <property type="protein sequence ID" value="MBC2666149.1"/>
    <property type="molecule type" value="Genomic_DNA"/>
</dbReference>